<organism evidence="2 3">
    <name type="scientific">Vibrio agarilyticus</name>
    <dbReference type="NCBI Taxonomy" id="2726741"/>
    <lineage>
        <taxon>Bacteria</taxon>
        <taxon>Pseudomonadati</taxon>
        <taxon>Pseudomonadota</taxon>
        <taxon>Gammaproteobacteria</taxon>
        <taxon>Vibrionales</taxon>
        <taxon>Vibrionaceae</taxon>
        <taxon>Vibrio</taxon>
    </lineage>
</organism>
<evidence type="ECO:0000313" key="2">
    <source>
        <dbReference type="EMBL" id="NLS12970.1"/>
    </source>
</evidence>
<keyword evidence="1" id="KW-0732">Signal</keyword>
<dbReference type="RefSeq" id="WP_168836064.1">
    <property type="nucleotide sequence ID" value="NZ_JABAIK010000007.1"/>
</dbReference>
<evidence type="ECO:0000313" key="3">
    <source>
        <dbReference type="Proteomes" id="UP000535589"/>
    </source>
</evidence>
<sequence length="60" mass="6066">MKFLALIFALALPLSVNASGGGSGGGSGIPIVPCYIDGEYQGSIEVTKCQAKGGKTYVDD</sequence>
<dbReference type="AlphaFoldDB" id="A0A7X8YGX0"/>
<reference evidence="2 3" key="1">
    <citation type="submission" date="2020-04" db="EMBL/GenBank/DDBJ databases">
        <title>Vibrio sp. SM6, a novel species isolated from seawater.</title>
        <authorList>
            <person name="Wang X."/>
        </authorList>
    </citation>
    <scope>NUCLEOTIDE SEQUENCE [LARGE SCALE GENOMIC DNA]</scope>
    <source>
        <strain evidence="2 3">SM6</strain>
    </source>
</reference>
<comment type="caution">
    <text evidence="2">The sequence shown here is derived from an EMBL/GenBank/DDBJ whole genome shotgun (WGS) entry which is preliminary data.</text>
</comment>
<gene>
    <name evidence="2" type="ORF">HGP28_08710</name>
</gene>
<name>A0A7X8YGX0_9VIBR</name>
<dbReference type="EMBL" id="JABAIK010000007">
    <property type="protein sequence ID" value="NLS12970.1"/>
    <property type="molecule type" value="Genomic_DNA"/>
</dbReference>
<keyword evidence="3" id="KW-1185">Reference proteome</keyword>
<protein>
    <submittedName>
        <fullName evidence="2">Uncharacterized protein</fullName>
    </submittedName>
</protein>
<feature type="signal peptide" evidence="1">
    <location>
        <begin position="1"/>
        <end position="18"/>
    </location>
</feature>
<proteinExistence type="predicted"/>
<feature type="chain" id="PRO_5030963632" evidence="1">
    <location>
        <begin position="19"/>
        <end position="60"/>
    </location>
</feature>
<evidence type="ECO:0000256" key="1">
    <source>
        <dbReference type="SAM" id="SignalP"/>
    </source>
</evidence>
<accession>A0A7X8YGX0</accession>
<dbReference type="Proteomes" id="UP000535589">
    <property type="component" value="Unassembled WGS sequence"/>
</dbReference>